<evidence type="ECO:0000256" key="3">
    <source>
        <dbReference type="PIRSR" id="PIRSR039026-2"/>
    </source>
</evidence>
<sequence length="368" mass="41294">MKRRNILKYTTIGAAGASLNACRKKIPQPPSKPAQPIINWRMATSWDRYFEILFEGVETLCRSVSTMTEGRFTITPYPGGDLAPPLEVFDAVSTGTVECCHTNTFYSFQKSPALAFGTTLPFGLNAQQQNAWLYKGKGLDTLQNIFSEFNLIGFPAGNSGTQMGGWFRREINTVADLKNLRMRLPGLGGQIMSRLGVNVVTIAGQDIVPALLEGSIDAVEWIGPYDDDTLGLQRAAPYYYYPGWWEPGTTYMVLVNQAEWNKLPSDYQAIFQTAAAEANLKTLARYNAVNGEILERFILGGTKLMPFSPEILDTARKTAFELYEEIASRDATFRDVYSQWQAFREQLFEWNRVSTLSFTDFAYTTVDN</sequence>
<dbReference type="GO" id="GO:0046872">
    <property type="term" value="F:metal ion binding"/>
    <property type="evidence" value="ECO:0007669"/>
    <property type="project" value="UniProtKB-KW"/>
</dbReference>
<protein>
    <submittedName>
        <fullName evidence="4">Bacterial extracellular solute-binding protein, family 7</fullName>
    </submittedName>
</protein>
<accession>B4W0F2</accession>
<keyword evidence="1" id="KW-0732">Signal</keyword>
<dbReference type="NCBIfam" id="NF037995">
    <property type="entry name" value="TRAP_S1"/>
    <property type="match status" value="1"/>
</dbReference>
<organism evidence="4 5">
    <name type="scientific">Coleofasciculus chthonoplastes PCC 7420</name>
    <dbReference type="NCBI Taxonomy" id="118168"/>
    <lineage>
        <taxon>Bacteria</taxon>
        <taxon>Bacillati</taxon>
        <taxon>Cyanobacteriota</taxon>
        <taxon>Cyanophyceae</taxon>
        <taxon>Coleofasciculales</taxon>
        <taxon>Coleofasciculaceae</taxon>
        <taxon>Coleofasciculus</taxon>
    </lineage>
</organism>
<dbReference type="HOGENOM" id="CLU_036176_0_1_3"/>
<dbReference type="GO" id="GO:0055085">
    <property type="term" value="P:transmembrane transport"/>
    <property type="evidence" value="ECO:0007669"/>
    <property type="project" value="InterPro"/>
</dbReference>
<dbReference type="eggNOG" id="COG4663">
    <property type="taxonomic scope" value="Bacteria"/>
</dbReference>
<proteinExistence type="predicted"/>
<dbReference type="InterPro" id="IPR026289">
    <property type="entry name" value="SBP_TakP-like"/>
</dbReference>
<feature type="binding site" evidence="3">
    <location>
        <position position="220"/>
    </location>
    <ligand>
        <name>substrate</name>
    </ligand>
</feature>
<keyword evidence="5" id="KW-1185">Reference proteome</keyword>
<feature type="binding site" evidence="3">
    <location>
        <position position="221"/>
    </location>
    <ligand>
        <name>Na(+)</name>
        <dbReference type="ChEBI" id="CHEBI:29101"/>
    </ligand>
</feature>
<dbReference type="Gene3D" id="3.40.190.10">
    <property type="entry name" value="Periplasmic binding protein-like II"/>
    <property type="match status" value="1"/>
</dbReference>
<feature type="binding site" evidence="3">
    <location>
        <position position="246"/>
    </location>
    <ligand>
        <name>substrate</name>
    </ligand>
</feature>
<dbReference type="RefSeq" id="WP_006104565.1">
    <property type="nucleotide sequence ID" value="NZ_DS989865.1"/>
</dbReference>
<dbReference type="EMBL" id="DS989865">
    <property type="protein sequence ID" value="EDX72288.1"/>
    <property type="molecule type" value="Genomic_DNA"/>
</dbReference>
<evidence type="ECO:0000256" key="2">
    <source>
        <dbReference type="PIRSR" id="PIRSR039026-1"/>
    </source>
</evidence>
<dbReference type="Gene3D" id="3.40.190.170">
    <property type="entry name" value="Bacterial extracellular solute-binding protein, family 7"/>
    <property type="match status" value="1"/>
</dbReference>
<dbReference type="GO" id="GO:0031317">
    <property type="term" value="C:tripartite ATP-independent periplasmic transporter complex"/>
    <property type="evidence" value="ECO:0007669"/>
    <property type="project" value="InterPro"/>
</dbReference>
<dbReference type="PANTHER" id="PTHR33376:SF5">
    <property type="entry name" value="EXTRACYTOPLASMIC SOLUTE RECEPTOR PROTEIN"/>
    <property type="match status" value="1"/>
</dbReference>
<name>B4W0F2_9CYAN</name>
<keyword evidence="3" id="KW-0479">Metal-binding</keyword>
<feature type="binding site" evidence="2">
    <location>
        <position position="162"/>
    </location>
    <ligand>
        <name>substrate</name>
    </ligand>
</feature>
<dbReference type="STRING" id="118168.MC7420_957"/>
<gene>
    <name evidence="4" type="ORF">MC7420_957</name>
</gene>
<dbReference type="InterPro" id="IPR038404">
    <property type="entry name" value="TRAP_DctP_sf"/>
</dbReference>
<evidence type="ECO:0000256" key="1">
    <source>
        <dbReference type="ARBA" id="ARBA00022729"/>
    </source>
</evidence>
<dbReference type="AlphaFoldDB" id="B4W0F2"/>
<dbReference type="PIRSF" id="PIRSF039026">
    <property type="entry name" value="SiaP"/>
    <property type="match status" value="1"/>
</dbReference>
<dbReference type="PANTHER" id="PTHR33376">
    <property type="match status" value="1"/>
</dbReference>
<reference evidence="4 5" key="1">
    <citation type="submission" date="2008-07" db="EMBL/GenBank/DDBJ databases">
        <authorList>
            <person name="Tandeau de Marsac N."/>
            <person name="Ferriera S."/>
            <person name="Johnson J."/>
            <person name="Kravitz S."/>
            <person name="Beeson K."/>
            <person name="Sutton G."/>
            <person name="Rogers Y.-H."/>
            <person name="Friedman R."/>
            <person name="Frazier M."/>
            <person name="Venter J.C."/>
        </authorList>
    </citation>
    <scope>NUCLEOTIDE SEQUENCE [LARGE SCALE GENOMIC DNA]</scope>
    <source>
        <strain evidence="4 5">PCC 7420</strain>
    </source>
</reference>
<dbReference type="InterPro" id="IPR018389">
    <property type="entry name" value="DctP_fam"/>
</dbReference>
<dbReference type="OrthoDB" id="9780733at2"/>
<dbReference type="Proteomes" id="UP000003835">
    <property type="component" value="Unassembled WGS sequence"/>
</dbReference>
<dbReference type="Pfam" id="PF03480">
    <property type="entry name" value="DctP"/>
    <property type="match status" value="1"/>
</dbReference>
<evidence type="ECO:0000313" key="5">
    <source>
        <dbReference type="Proteomes" id="UP000003835"/>
    </source>
</evidence>
<evidence type="ECO:0000313" key="4">
    <source>
        <dbReference type="EMBL" id="EDX72288.1"/>
    </source>
</evidence>
<feature type="binding site" evidence="2">
    <location>
        <position position="183"/>
    </location>
    <ligand>
        <name>substrate</name>
    </ligand>
</feature>